<name>A0A2T4BUL6_TRILO</name>
<feature type="chain" id="PRO_5015686892" evidence="1">
    <location>
        <begin position="25"/>
        <end position="82"/>
    </location>
</feature>
<keyword evidence="1" id="KW-0732">Signal</keyword>
<sequence>MRLPSAPITITLVLLHAASRQVAPTGVNSEQTGSKFQGSVHIQAILFFMKYCTEQKCCKACKSCRANSPNSHPSKAAQHPKL</sequence>
<protein>
    <submittedName>
        <fullName evidence="2">Uncharacterized protein</fullName>
    </submittedName>
</protein>
<evidence type="ECO:0000256" key="1">
    <source>
        <dbReference type="SAM" id="SignalP"/>
    </source>
</evidence>
<evidence type="ECO:0000313" key="2">
    <source>
        <dbReference type="EMBL" id="PTB73013.1"/>
    </source>
</evidence>
<proteinExistence type="predicted"/>
<dbReference type="AlphaFoldDB" id="A0A2T4BUL6"/>
<accession>A0A2T4BUL6</accession>
<organism evidence="2 3">
    <name type="scientific">Trichoderma longibrachiatum ATCC 18648</name>
    <dbReference type="NCBI Taxonomy" id="983965"/>
    <lineage>
        <taxon>Eukaryota</taxon>
        <taxon>Fungi</taxon>
        <taxon>Dikarya</taxon>
        <taxon>Ascomycota</taxon>
        <taxon>Pezizomycotina</taxon>
        <taxon>Sordariomycetes</taxon>
        <taxon>Hypocreomycetidae</taxon>
        <taxon>Hypocreales</taxon>
        <taxon>Hypocreaceae</taxon>
        <taxon>Trichoderma</taxon>
    </lineage>
</organism>
<dbReference type="Proteomes" id="UP000240760">
    <property type="component" value="Unassembled WGS sequence"/>
</dbReference>
<dbReference type="EMBL" id="KZ679139">
    <property type="protein sequence ID" value="PTB73013.1"/>
    <property type="molecule type" value="Genomic_DNA"/>
</dbReference>
<reference evidence="2 3" key="1">
    <citation type="submission" date="2016-07" db="EMBL/GenBank/DDBJ databases">
        <title>Multiple horizontal gene transfer events from other fungi enriched the ability of initially mycotrophic Trichoderma (Ascomycota) to feed on dead plant biomass.</title>
        <authorList>
            <consortium name="DOE Joint Genome Institute"/>
            <person name="Aerts A."/>
            <person name="Atanasova L."/>
            <person name="Chenthamara K."/>
            <person name="Zhang J."/>
            <person name="Grujic M."/>
            <person name="Henrissat B."/>
            <person name="Kuo A."/>
            <person name="Salamov A."/>
            <person name="Lipzen A."/>
            <person name="Labutti K."/>
            <person name="Barry K."/>
            <person name="Miao Y."/>
            <person name="Rahimi M.J."/>
            <person name="Shen Q."/>
            <person name="Grigoriev I.V."/>
            <person name="Kubicek C.P."/>
            <person name="Druzhinina I.S."/>
        </authorList>
    </citation>
    <scope>NUCLEOTIDE SEQUENCE [LARGE SCALE GENOMIC DNA]</scope>
    <source>
        <strain evidence="2 3">ATCC 18648</strain>
    </source>
</reference>
<evidence type="ECO:0000313" key="3">
    <source>
        <dbReference type="Proteomes" id="UP000240760"/>
    </source>
</evidence>
<keyword evidence="3" id="KW-1185">Reference proteome</keyword>
<gene>
    <name evidence="2" type="ORF">M440DRAFT_1070379</name>
</gene>
<feature type="signal peptide" evidence="1">
    <location>
        <begin position="1"/>
        <end position="24"/>
    </location>
</feature>